<evidence type="ECO:0000313" key="10">
    <source>
        <dbReference type="EMBL" id="QUV95475.1"/>
    </source>
</evidence>
<keyword evidence="5 8" id="KW-0472">Membrane</keyword>
<evidence type="ECO:0000256" key="4">
    <source>
        <dbReference type="ARBA" id="ARBA00022989"/>
    </source>
</evidence>
<dbReference type="SUPFAM" id="SSF81442">
    <property type="entry name" value="Cytochrome c oxidase subunit I-like"/>
    <property type="match status" value="1"/>
</dbReference>
<keyword evidence="11" id="KW-1185">Reference proteome</keyword>
<keyword evidence="4 8" id="KW-1133">Transmembrane helix</keyword>
<evidence type="ECO:0000256" key="8">
    <source>
        <dbReference type="SAM" id="Phobius"/>
    </source>
</evidence>
<keyword evidence="2 6" id="KW-0679">Respiratory chain</keyword>
<evidence type="ECO:0000256" key="6">
    <source>
        <dbReference type="RuleBase" id="RU000370"/>
    </source>
</evidence>
<evidence type="ECO:0000256" key="5">
    <source>
        <dbReference type="ARBA" id="ARBA00023136"/>
    </source>
</evidence>
<evidence type="ECO:0000256" key="7">
    <source>
        <dbReference type="SAM" id="MobiDB-lite"/>
    </source>
</evidence>
<evidence type="ECO:0000259" key="9">
    <source>
        <dbReference type="PROSITE" id="PS50855"/>
    </source>
</evidence>
<dbReference type="PROSITE" id="PS50855">
    <property type="entry name" value="COX1"/>
    <property type="match status" value="1"/>
</dbReference>
<dbReference type="PROSITE" id="PS00077">
    <property type="entry name" value="COX1_CUB"/>
    <property type="match status" value="1"/>
</dbReference>
<feature type="transmembrane region" description="Helical" evidence="8">
    <location>
        <begin position="158"/>
        <end position="180"/>
    </location>
</feature>
<gene>
    <name evidence="10" type="ORF">J8C05_11570</name>
</gene>
<dbReference type="InterPro" id="IPR036927">
    <property type="entry name" value="Cyt_c_oxase-like_su1_sf"/>
</dbReference>
<keyword evidence="3 6" id="KW-0812">Transmembrane</keyword>
<name>A0ABX8B704_9BACT</name>
<feature type="transmembrane region" description="Helical" evidence="8">
    <location>
        <begin position="469"/>
        <end position="487"/>
    </location>
</feature>
<feature type="transmembrane region" description="Helical" evidence="8">
    <location>
        <begin position="116"/>
        <end position="138"/>
    </location>
</feature>
<reference evidence="10 11" key="1">
    <citation type="submission" date="2021-03" db="EMBL/GenBank/DDBJ databases">
        <title>Genomic and phenotypic characterization of Chloracidobacterium isolates provides evidence for multiple species.</title>
        <authorList>
            <person name="Saini M.K."/>
            <person name="Costas A.M.G."/>
            <person name="Tank M."/>
            <person name="Bryant D.A."/>
        </authorList>
    </citation>
    <scope>NUCLEOTIDE SEQUENCE [LARGE SCALE GENOMIC DNA]</scope>
    <source>
        <strain evidence="10 11">N</strain>
    </source>
</reference>
<feature type="transmembrane region" description="Helical" evidence="8">
    <location>
        <begin position="192"/>
        <end position="212"/>
    </location>
</feature>
<feature type="transmembrane region" description="Helical" evidence="8">
    <location>
        <begin position="425"/>
        <end position="449"/>
    </location>
</feature>
<dbReference type="PRINTS" id="PR01165">
    <property type="entry name" value="CYCOXIDASEI"/>
</dbReference>
<comment type="subcellular location">
    <subcellularLocation>
        <location evidence="1">Membrane</location>
        <topology evidence="1">Multi-pass membrane protein</topology>
    </subcellularLocation>
</comment>
<dbReference type="InterPro" id="IPR023616">
    <property type="entry name" value="Cyt_c_oxase-like_su1_dom"/>
</dbReference>
<accession>A0ABX8B704</accession>
<protein>
    <submittedName>
        <fullName evidence="10">Cbb3-type cytochrome c oxidase subunit I</fullName>
    </submittedName>
</protein>
<evidence type="ECO:0000256" key="3">
    <source>
        <dbReference type="ARBA" id="ARBA00022692"/>
    </source>
</evidence>
<dbReference type="Pfam" id="PF00115">
    <property type="entry name" value="COX1"/>
    <property type="match status" value="1"/>
</dbReference>
<feature type="transmembrane region" description="Helical" evidence="8">
    <location>
        <begin position="352"/>
        <end position="372"/>
    </location>
</feature>
<keyword evidence="6" id="KW-0813">Transport</keyword>
<dbReference type="RefSeq" id="WP_211423696.1">
    <property type="nucleotide sequence ID" value="NZ_CP072643.1"/>
</dbReference>
<sequence>MIEENVSLPRIHYLNSHYGWKSWLFTTDHKRIGLLYMVSITLMFFLGGFFALLIRLELLTPQADMFTADTYNKFFTLHGVILIFFFLVPSIPATLGNFLIPLMIGAKDVAFPRLNLLSWYIFVIGSLFTLWVVAVGGIDTGWTFYTPYSTTFANTHVIAATLGVFFTGFSSILTGLNFIVTIHKMRAPGLTWFRLPLFIWSLYATSIIQVLATPVLGITMVLIAAERFAKVGIFDPALGGDPVLFQHMFWFYSHPAVYIMILPSLGVVSELISAFTWKRVFGYKFVAVSSLMIAIFSFIVWGHHMYVSSMSIYAGMLFSILSYLVAVPSAVKVFNWTATLYKGSVSYDTPMLYALGFIGLFTIGGLTGLFLASMGLDRHLHDTYFVIAHFHLIMVGGAVMGYFGGLHYWWPKMFGRMYPEWWGRLSALIVFVGFNLSFFPQFIIGYLGMPRRYHVYAPEFQVLNVMSTAGSSILGVGYLLPLVYFIWSLRYGKVASNPWRAKGLEWETTSPPPPENFLEQPIVTEEAYNYPTRPAQPGKQTGKLTGGLNPPASPTATATGTGREAEVV</sequence>
<feature type="transmembrane region" description="Helical" evidence="8">
    <location>
        <begin position="34"/>
        <end position="54"/>
    </location>
</feature>
<comment type="similarity">
    <text evidence="6">Belongs to the heme-copper respiratory oxidase family.</text>
</comment>
<feature type="domain" description="Cytochrome oxidase subunit I profile" evidence="9">
    <location>
        <begin position="14"/>
        <end position="524"/>
    </location>
</feature>
<proteinExistence type="inferred from homology"/>
<dbReference type="PANTHER" id="PTHR10422:SF18">
    <property type="entry name" value="CYTOCHROME C OXIDASE SUBUNIT 1"/>
    <property type="match status" value="1"/>
</dbReference>
<feature type="transmembrane region" description="Helical" evidence="8">
    <location>
        <begin position="280"/>
        <end position="300"/>
    </location>
</feature>
<feature type="transmembrane region" description="Helical" evidence="8">
    <location>
        <begin position="384"/>
        <end position="404"/>
    </location>
</feature>
<dbReference type="InterPro" id="IPR023615">
    <property type="entry name" value="Cyt_c_Oxase_su1_BS"/>
</dbReference>
<dbReference type="PANTHER" id="PTHR10422">
    <property type="entry name" value="CYTOCHROME C OXIDASE SUBUNIT 1"/>
    <property type="match status" value="1"/>
</dbReference>
<dbReference type="EMBL" id="CP072643">
    <property type="protein sequence ID" value="QUV95475.1"/>
    <property type="molecule type" value="Genomic_DNA"/>
</dbReference>
<feature type="transmembrane region" description="Helical" evidence="8">
    <location>
        <begin position="74"/>
        <end position="104"/>
    </location>
</feature>
<feature type="transmembrane region" description="Helical" evidence="8">
    <location>
        <begin position="249"/>
        <end position="268"/>
    </location>
</feature>
<keyword evidence="6" id="KW-0479">Metal-binding</keyword>
<keyword evidence="6" id="KW-0349">Heme</keyword>
<dbReference type="InterPro" id="IPR000883">
    <property type="entry name" value="Cyt_C_Oxase_1"/>
</dbReference>
<dbReference type="Proteomes" id="UP000677668">
    <property type="component" value="Chromosome 2"/>
</dbReference>
<dbReference type="Gene3D" id="1.20.210.10">
    <property type="entry name" value="Cytochrome c oxidase-like, subunit I domain"/>
    <property type="match status" value="1"/>
</dbReference>
<evidence type="ECO:0000256" key="2">
    <source>
        <dbReference type="ARBA" id="ARBA00022660"/>
    </source>
</evidence>
<keyword evidence="6" id="KW-0408">Iron</keyword>
<evidence type="ECO:0000256" key="1">
    <source>
        <dbReference type="ARBA" id="ARBA00004141"/>
    </source>
</evidence>
<evidence type="ECO:0000313" key="11">
    <source>
        <dbReference type="Proteomes" id="UP000677668"/>
    </source>
</evidence>
<feature type="transmembrane region" description="Helical" evidence="8">
    <location>
        <begin position="312"/>
        <end position="331"/>
    </location>
</feature>
<feature type="region of interest" description="Disordered" evidence="7">
    <location>
        <begin position="530"/>
        <end position="568"/>
    </location>
</feature>
<organism evidence="10 11">
    <name type="scientific">Chloracidobacterium sp. N</name>
    <dbReference type="NCBI Taxonomy" id="2821540"/>
    <lineage>
        <taxon>Bacteria</taxon>
        <taxon>Pseudomonadati</taxon>
        <taxon>Acidobacteriota</taxon>
        <taxon>Terriglobia</taxon>
        <taxon>Terriglobales</taxon>
        <taxon>Acidobacteriaceae</taxon>
        <taxon>Chloracidobacterium</taxon>
        <taxon>Chloracidobacterium aggregatum</taxon>
    </lineage>
</organism>
<keyword evidence="6" id="KW-0249">Electron transport</keyword>